<proteinExistence type="predicted"/>
<gene>
    <name evidence="3" type="ORF">EF384_09150</name>
</gene>
<feature type="compositionally biased region" description="Low complexity" evidence="1">
    <location>
        <begin position="43"/>
        <end position="59"/>
    </location>
</feature>
<protein>
    <submittedName>
        <fullName evidence="3">FMN-binding protein</fullName>
    </submittedName>
</protein>
<dbReference type="Gene3D" id="3.90.1010.20">
    <property type="match status" value="1"/>
</dbReference>
<dbReference type="GO" id="GO:0016020">
    <property type="term" value="C:membrane"/>
    <property type="evidence" value="ECO:0007669"/>
    <property type="project" value="InterPro"/>
</dbReference>
<dbReference type="AlphaFoldDB" id="A0A3N4G0U5"/>
<evidence type="ECO:0000313" key="4">
    <source>
        <dbReference type="Proteomes" id="UP000273977"/>
    </source>
</evidence>
<dbReference type="GO" id="GO:0010181">
    <property type="term" value="F:FMN binding"/>
    <property type="evidence" value="ECO:0007669"/>
    <property type="project" value="InterPro"/>
</dbReference>
<evidence type="ECO:0000259" key="2">
    <source>
        <dbReference type="SMART" id="SM00900"/>
    </source>
</evidence>
<feature type="region of interest" description="Disordered" evidence="1">
    <location>
        <begin position="43"/>
        <end position="104"/>
    </location>
</feature>
<feature type="domain" description="FMN-binding" evidence="2">
    <location>
        <begin position="108"/>
        <end position="186"/>
    </location>
</feature>
<organism evidence="3 4">
    <name type="scientific">Aerococcus agrisoli</name>
    <dbReference type="NCBI Taxonomy" id="2487350"/>
    <lineage>
        <taxon>Bacteria</taxon>
        <taxon>Bacillati</taxon>
        <taxon>Bacillota</taxon>
        <taxon>Bacilli</taxon>
        <taxon>Lactobacillales</taxon>
        <taxon>Aerococcaceae</taxon>
        <taxon>Aerococcus</taxon>
    </lineage>
</organism>
<keyword evidence="4" id="KW-1185">Reference proteome</keyword>
<evidence type="ECO:0000256" key="1">
    <source>
        <dbReference type="SAM" id="MobiDB-lite"/>
    </source>
</evidence>
<reference evidence="3 4" key="1">
    <citation type="submission" date="2018-11" db="EMBL/GenBank/DDBJ databases">
        <title>Aerococcus sp. SJQ22, whole genome shotgun sequence.</title>
        <authorList>
            <person name="Sun L."/>
            <person name="Gao X."/>
            <person name="Chen W."/>
            <person name="Huang K."/>
        </authorList>
    </citation>
    <scope>NUCLEOTIDE SEQUENCE [LARGE SCALE GENOMIC DNA]</scope>
    <source>
        <strain evidence="3 4">SJQ22</strain>
    </source>
</reference>
<dbReference type="Proteomes" id="UP000273977">
    <property type="component" value="Unassembled WGS sequence"/>
</dbReference>
<comment type="caution">
    <text evidence="3">The sequence shown here is derived from an EMBL/GenBank/DDBJ whole genome shotgun (WGS) entry which is preliminary data.</text>
</comment>
<sequence length="188" mass="19671">MVIYMKKIVAQSLFASVVGLSIAGDIYYTLVKPNIDNTEASLETNTASAATSTTSSSTTETEDTTETSATATDISNAETTDATTTESSSETTSSGYTDGTYTSETVATPHGQMQLQVTISGGQISDITTLIYPDGEHESESINSQALPTYIDEALAAQSADIQQISGATETYDGFTESLQDALNQALA</sequence>
<dbReference type="SMART" id="SM00900">
    <property type="entry name" value="FMN_bind"/>
    <property type="match status" value="1"/>
</dbReference>
<feature type="compositionally biased region" description="Low complexity" evidence="1">
    <location>
        <begin position="66"/>
        <end position="104"/>
    </location>
</feature>
<name>A0A3N4G0U5_9LACT</name>
<dbReference type="EMBL" id="RKMG01000046">
    <property type="protein sequence ID" value="RPA55918.1"/>
    <property type="molecule type" value="Genomic_DNA"/>
</dbReference>
<dbReference type="Pfam" id="PF04205">
    <property type="entry name" value="FMN_bind"/>
    <property type="match status" value="1"/>
</dbReference>
<accession>A0A3N4G0U5</accession>
<dbReference type="InterPro" id="IPR007329">
    <property type="entry name" value="FMN-bd"/>
</dbReference>
<evidence type="ECO:0000313" key="3">
    <source>
        <dbReference type="EMBL" id="RPA55918.1"/>
    </source>
</evidence>